<feature type="transmembrane region" description="Helical" evidence="2">
    <location>
        <begin position="278"/>
        <end position="305"/>
    </location>
</feature>
<accession>A0A1G1Y0C1</accession>
<evidence type="ECO:0000313" key="4">
    <source>
        <dbReference type="Proteomes" id="UP000178240"/>
    </source>
</evidence>
<keyword evidence="2" id="KW-1133">Transmembrane helix</keyword>
<evidence type="ECO:0000256" key="2">
    <source>
        <dbReference type="SAM" id="Phobius"/>
    </source>
</evidence>
<organism evidence="3 4">
    <name type="scientific">Candidatus Buchananbacteria bacterium RIFCSPHIGHO2_01_FULL_44_11</name>
    <dbReference type="NCBI Taxonomy" id="1797535"/>
    <lineage>
        <taxon>Bacteria</taxon>
        <taxon>Candidatus Buchananiibacteriota</taxon>
    </lineage>
</organism>
<dbReference type="Proteomes" id="UP000178240">
    <property type="component" value="Unassembled WGS sequence"/>
</dbReference>
<feature type="region of interest" description="Disordered" evidence="1">
    <location>
        <begin position="342"/>
        <end position="391"/>
    </location>
</feature>
<keyword evidence="2" id="KW-0812">Transmembrane</keyword>
<feature type="compositionally biased region" description="Low complexity" evidence="1">
    <location>
        <begin position="381"/>
        <end position="391"/>
    </location>
</feature>
<dbReference type="AlphaFoldDB" id="A0A1G1Y0C1"/>
<comment type="caution">
    <text evidence="3">The sequence shown here is derived from an EMBL/GenBank/DDBJ whole genome shotgun (WGS) entry which is preliminary data.</text>
</comment>
<evidence type="ECO:0000313" key="3">
    <source>
        <dbReference type="EMBL" id="OGY45007.1"/>
    </source>
</evidence>
<protein>
    <submittedName>
        <fullName evidence="3">Uncharacterized protein</fullName>
    </submittedName>
</protein>
<reference evidence="3 4" key="1">
    <citation type="journal article" date="2016" name="Nat. Commun.">
        <title>Thousands of microbial genomes shed light on interconnected biogeochemical processes in an aquifer system.</title>
        <authorList>
            <person name="Anantharaman K."/>
            <person name="Brown C.T."/>
            <person name="Hug L.A."/>
            <person name="Sharon I."/>
            <person name="Castelle C.J."/>
            <person name="Probst A.J."/>
            <person name="Thomas B.C."/>
            <person name="Singh A."/>
            <person name="Wilkins M.J."/>
            <person name="Karaoz U."/>
            <person name="Brodie E.L."/>
            <person name="Williams K.H."/>
            <person name="Hubbard S.S."/>
            <person name="Banfield J.F."/>
        </authorList>
    </citation>
    <scope>NUCLEOTIDE SEQUENCE [LARGE SCALE GENOMIC DNA]</scope>
</reference>
<keyword evidence="2" id="KW-0472">Membrane</keyword>
<feature type="region of interest" description="Disordered" evidence="1">
    <location>
        <begin position="16"/>
        <end position="44"/>
    </location>
</feature>
<feature type="transmembrane region" description="Helical" evidence="2">
    <location>
        <begin position="212"/>
        <end position="234"/>
    </location>
</feature>
<feature type="compositionally biased region" description="Polar residues" evidence="1">
    <location>
        <begin position="342"/>
        <end position="361"/>
    </location>
</feature>
<evidence type="ECO:0000256" key="1">
    <source>
        <dbReference type="SAM" id="MobiDB-lite"/>
    </source>
</evidence>
<proteinExistence type="predicted"/>
<name>A0A1G1Y0C1_9BACT</name>
<dbReference type="EMBL" id="MHIE01000029">
    <property type="protein sequence ID" value="OGY45007.1"/>
    <property type="molecule type" value="Genomic_DNA"/>
</dbReference>
<sequence length="391" mass="40118">MADALTLELQNSKREWDRVQRQARSVNNDNEQKETGGNLAQKGTAALGRGLQLGGRGLETAGEGMQMAGRGTQAAGSAIGGGLGAGIGSAVGGVAGAIGGSVLPGAGTFAGAAAGARTGAGIGEKGGQTLGQLPGQAMQAGGRGMTAAGKGMEKGGGILNNARRFNQILKGNDQTFNRIKELAKKSTLEIDKTFAEKFKGALQSPFAWLLRLAWLNLIWSFGLTYIYIAIHFLAAYAMPFGETLFCKFGQEWSSFVGIKGQGSAKRLGKTIEPLELSAFLFIGLVIFLIVVLTLSIFGFIAYAWANPLDTLRLTSGVSWELIKCFIEGHFGIGSAGDCSGATSNQDSVTPTQNRGSTSNRVPDSAGSATGGGSGAAGGSSAGQSGASGFKY</sequence>
<gene>
    <name evidence="3" type="ORF">A2744_02685</name>
</gene>
<dbReference type="STRING" id="1797535.A2744_02685"/>
<feature type="compositionally biased region" description="Gly residues" evidence="1">
    <location>
        <begin position="368"/>
        <end position="380"/>
    </location>
</feature>